<dbReference type="Proteomes" id="UP000011778">
    <property type="component" value="Unassembled WGS sequence"/>
</dbReference>
<gene>
    <name evidence="1" type="ORF">LEP1GSC150_3908</name>
</gene>
<accession>M3INB2</accession>
<dbReference type="EMBL" id="AFMD02000245">
    <property type="protein sequence ID" value="EMG22082.1"/>
    <property type="molecule type" value="Genomic_DNA"/>
</dbReference>
<proteinExistence type="predicted"/>
<evidence type="ECO:0000313" key="1">
    <source>
        <dbReference type="EMBL" id="EMG22082.1"/>
    </source>
</evidence>
<sequence length="84" mass="9691">MESTRKKNAFVCGSLLFFFAFSTLNAQIKIEFSPTGEVKKPSQIRARFSESMIPLGNPKFSLFPFEIRCPLQGTQRWVDDKNWV</sequence>
<reference evidence="1 2" key="1">
    <citation type="submission" date="2013-02" db="EMBL/GenBank/DDBJ databases">
        <authorList>
            <person name="Harkins D.M."/>
            <person name="Durkin A.S."/>
            <person name="Brinkac L.M."/>
            <person name="Haft D.H."/>
            <person name="Selengut J.D."/>
            <person name="Sanka R."/>
            <person name="DePew J."/>
            <person name="Purushe J."/>
            <person name="Tulsiani S.M."/>
            <person name="Graham G.C."/>
            <person name="Burns M.-A."/>
            <person name="Dohnt M.F."/>
            <person name="Smythe L.D."/>
            <person name="McKay D.B."/>
            <person name="Craig S.B."/>
            <person name="Vinetz J.M."/>
            <person name="Sutton G.G."/>
            <person name="Nierman W.C."/>
            <person name="Fouts D.E."/>
        </authorList>
    </citation>
    <scope>NUCLEOTIDE SEQUENCE [LARGE SCALE GENOMIC DNA]</scope>
    <source>
        <strain evidence="1 2">LT2050</strain>
    </source>
</reference>
<evidence type="ECO:0000313" key="2">
    <source>
        <dbReference type="Proteomes" id="UP000011778"/>
    </source>
</evidence>
<organism evidence="1 2">
    <name type="scientific">Leptospira interrogans serovar Copenhageni str. LT2050</name>
    <dbReference type="NCBI Taxonomy" id="1001598"/>
    <lineage>
        <taxon>Bacteria</taxon>
        <taxon>Pseudomonadati</taxon>
        <taxon>Spirochaetota</taxon>
        <taxon>Spirochaetia</taxon>
        <taxon>Leptospirales</taxon>
        <taxon>Leptospiraceae</taxon>
        <taxon>Leptospira</taxon>
    </lineage>
</organism>
<comment type="caution">
    <text evidence="1">The sequence shown here is derived from an EMBL/GenBank/DDBJ whole genome shotgun (WGS) entry which is preliminary data.</text>
</comment>
<feature type="non-terminal residue" evidence="1">
    <location>
        <position position="84"/>
    </location>
</feature>
<protein>
    <submittedName>
        <fullName evidence="1">Uncharacterized protein</fullName>
    </submittedName>
</protein>
<dbReference type="AlphaFoldDB" id="M3INB2"/>
<name>M3INB2_LEPIT</name>